<feature type="transmembrane region" description="Helical" evidence="14">
    <location>
        <begin position="216"/>
        <end position="237"/>
    </location>
</feature>
<evidence type="ECO:0000256" key="1">
    <source>
        <dbReference type="ARBA" id="ARBA00004651"/>
    </source>
</evidence>
<dbReference type="PANTHER" id="PTHR30622">
    <property type="entry name" value="UNDECAPRENYL-DIPHOSPHATASE"/>
    <property type="match status" value="1"/>
</dbReference>
<evidence type="ECO:0000256" key="13">
    <source>
        <dbReference type="ARBA" id="ARBA00047594"/>
    </source>
</evidence>
<keyword evidence="9 14" id="KW-0472">Membrane</keyword>
<evidence type="ECO:0000256" key="14">
    <source>
        <dbReference type="HAMAP-Rule" id="MF_01006"/>
    </source>
</evidence>
<evidence type="ECO:0000256" key="4">
    <source>
        <dbReference type="ARBA" id="ARBA00021581"/>
    </source>
</evidence>
<comment type="catalytic activity">
    <reaction evidence="13 14">
        <text>di-trans,octa-cis-undecaprenyl diphosphate + H2O = di-trans,octa-cis-undecaprenyl phosphate + phosphate + H(+)</text>
        <dbReference type="Rhea" id="RHEA:28094"/>
        <dbReference type="ChEBI" id="CHEBI:15377"/>
        <dbReference type="ChEBI" id="CHEBI:15378"/>
        <dbReference type="ChEBI" id="CHEBI:43474"/>
        <dbReference type="ChEBI" id="CHEBI:58405"/>
        <dbReference type="ChEBI" id="CHEBI:60392"/>
        <dbReference type="EC" id="3.6.1.27"/>
    </reaction>
</comment>
<evidence type="ECO:0000256" key="3">
    <source>
        <dbReference type="ARBA" id="ARBA00012374"/>
    </source>
</evidence>
<proteinExistence type="inferred from homology"/>
<keyword evidence="14" id="KW-0133">Cell shape</keyword>
<organism evidence="15 16">
    <name type="scientific">Candidatus Magasanikbacteria bacterium CG10_big_fil_rev_8_21_14_0_10_40_10</name>
    <dbReference type="NCBI Taxonomy" id="1974648"/>
    <lineage>
        <taxon>Bacteria</taxon>
        <taxon>Candidatus Magasanikiibacteriota</taxon>
    </lineage>
</organism>
<dbReference type="InterPro" id="IPR003824">
    <property type="entry name" value="UppP"/>
</dbReference>
<evidence type="ECO:0000256" key="6">
    <source>
        <dbReference type="ARBA" id="ARBA00022692"/>
    </source>
</evidence>
<evidence type="ECO:0000256" key="8">
    <source>
        <dbReference type="ARBA" id="ARBA00022989"/>
    </source>
</evidence>
<sequence length="267" mass="29442">MALSIIKAIILAIVEGLTEFLPISSTGHLIILNQFFSFDAQFTKLFDIFIQLGAILSVVVYFRKKLWPFKKNSTQAKSAWDIWKKAIVGVLPAIVLGLLLGNFIEDKLFNPWVVAGALLIGGVIILYIEKKKPGGVIGSVADLSYKTAFMIGLIQCLAMIPGTSRSASTIIGALLLGATRLVAVEFSFFLAIPTMVAASGYSLLKHGLNINFEQAMVLLVGFAVAFITALLAVKFLLNYIQKKDFKLFGYYRLVLGAVVLLWWIWFR</sequence>
<keyword evidence="8 14" id="KW-1133">Transmembrane helix</keyword>
<evidence type="ECO:0000313" key="15">
    <source>
        <dbReference type="EMBL" id="PIT87242.1"/>
    </source>
</evidence>
<evidence type="ECO:0000313" key="16">
    <source>
        <dbReference type="Proteomes" id="UP000231183"/>
    </source>
</evidence>
<feature type="transmembrane region" description="Helical" evidence="14">
    <location>
        <begin position="42"/>
        <end position="62"/>
    </location>
</feature>
<reference evidence="16" key="1">
    <citation type="submission" date="2017-09" db="EMBL/GenBank/DDBJ databases">
        <title>Depth-based differentiation of microbial function through sediment-hosted aquifers and enrichment of novel symbionts in the deep terrestrial subsurface.</title>
        <authorList>
            <person name="Probst A.J."/>
            <person name="Ladd B."/>
            <person name="Jarett J.K."/>
            <person name="Geller-Mcgrath D.E."/>
            <person name="Sieber C.M.K."/>
            <person name="Emerson J.B."/>
            <person name="Anantharaman K."/>
            <person name="Thomas B.C."/>
            <person name="Malmstrom R."/>
            <person name="Stieglmeier M."/>
            <person name="Klingl A."/>
            <person name="Woyke T."/>
            <person name="Ryan C.M."/>
            <person name="Banfield J.F."/>
        </authorList>
    </citation>
    <scope>NUCLEOTIDE SEQUENCE [LARGE SCALE GENOMIC DNA]</scope>
</reference>
<evidence type="ECO:0000256" key="12">
    <source>
        <dbReference type="ARBA" id="ARBA00032932"/>
    </source>
</evidence>
<evidence type="ECO:0000256" key="11">
    <source>
        <dbReference type="ARBA" id="ARBA00032707"/>
    </source>
</evidence>
<comment type="similarity">
    <text evidence="2 14">Belongs to the UppP family.</text>
</comment>
<dbReference type="GO" id="GO:0005886">
    <property type="term" value="C:plasma membrane"/>
    <property type="evidence" value="ECO:0007669"/>
    <property type="project" value="UniProtKB-SubCell"/>
</dbReference>
<dbReference type="Proteomes" id="UP000231183">
    <property type="component" value="Unassembled WGS sequence"/>
</dbReference>
<comment type="subcellular location">
    <subcellularLocation>
        <location evidence="1 14">Cell membrane</location>
        <topology evidence="1 14">Multi-pass membrane protein</topology>
    </subcellularLocation>
</comment>
<evidence type="ECO:0000256" key="9">
    <source>
        <dbReference type="ARBA" id="ARBA00023136"/>
    </source>
</evidence>
<feature type="transmembrane region" description="Helical" evidence="14">
    <location>
        <begin position="109"/>
        <end position="128"/>
    </location>
</feature>
<feature type="transmembrane region" description="Helical" evidence="14">
    <location>
        <begin position="82"/>
        <end position="103"/>
    </location>
</feature>
<feature type="transmembrane region" description="Helical" evidence="14">
    <location>
        <begin position="249"/>
        <end position="266"/>
    </location>
</feature>
<dbReference type="GO" id="GO:0050380">
    <property type="term" value="F:undecaprenyl-diphosphatase activity"/>
    <property type="evidence" value="ECO:0007669"/>
    <property type="project" value="UniProtKB-UniRule"/>
</dbReference>
<evidence type="ECO:0000256" key="5">
    <source>
        <dbReference type="ARBA" id="ARBA00022475"/>
    </source>
</evidence>
<dbReference type="EC" id="3.6.1.27" evidence="3 14"/>
<comment type="function">
    <text evidence="14">Catalyzes the dephosphorylation of undecaprenyl diphosphate (UPP). Confers resistance to bacitracin.</text>
</comment>
<dbReference type="GO" id="GO:0071555">
    <property type="term" value="P:cell wall organization"/>
    <property type="evidence" value="ECO:0007669"/>
    <property type="project" value="UniProtKB-KW"/>
</dbReference>
<dbReference type="NCBIfam" id="NF001391">
    <property type="entry name" value="PRK00281.1-5"/>
    <property type="match status" value="1"/>
</dbReference>
<evidence type="ECO:0000256" key="7">
    <source>
        <dbReference type="ARBA" id="ARBA00022801"/>
    </source>
</evidence>
<dbReference type="NCBIfam" id="TIGR00753">
    <property type="entry name" value="undec_PP_bacA"/>
    <property type="match status" value="1"/>
</dbReference>
<comment type="miscellaneous">
    <text evidence="14">Bacitracin is thought to be involved in the inhibition of peptidoglycan synthesis by sequestering undecaprenyl diphosphate, thereby reducing the pool of lipid carrier available.</text>
</comment>
<dbReference type="AlphaFoldDB" id="A0A2M6W381"/>
<evidence type="ECO:0000256" key="10">
    <source>
        <dbReference type="ARBA" id="ARBA00023251"/>
    </source>
</evidence>
<feature type="transmembrane region" description="Helical" evidence="14">
    <location>
        <begin position="182"/>
        <end position="204"/>
    </location>
</feature>
<keyword evidence="6 14" id="KW-0812">Transmembrane</keyword>
<protein>
    <recommendedName>
        <fullName evidence="4 14">Undecaprenyl-diphosphatase</fullName>
        <ecNumber evidence="3 14">3.6.1.27</ecNumber>
    </recommendedName>
    <alternativeName>
        <fullName evidence="12 14">Bacitracin resistance protein</fullName>
    </alternativeName>
    <alternativeName>
        <fullName evidence="11 14">Undecaprenyl pyrophosphate phosphatase</fullName>
    </alternativeName>
</protein>
<dbReference type="GO" id="GO:0008360">
    <property type="term" value="P:regulation of cell shape"/>
    <property type="evidence" value="ECO:0007669"/>
    <property type="project" value="UniProtKB-KW"/>
</dbReference>
<keyword evidence="7 14" id="KW-0378">Hydrolase</keyword>
<dbReference type="EMBL" id="PFBX01000045">
    <property type="protein sequence ID" value="PIT87242.1"/>
    <property type="molecule type" value="Genomic_DNA"/>
</dbReference>
<dbReference type="NCBIfam" id="NF001389">
    <property type="entry name" value="PRK00281.1-2"/>
    <property type="match status" value="1"/>
</dbReference>
<keyword evidence="10 14" id="KW-0046">Antibiotic resistance</keyword>
<dbReference type="GO" id="GO:0046677">
    <property type="term" value="P:response to antibiotic"/>
    <property type="evidence" value="ECO:0007669"/>
    <property type="project" value="UniProtKB-UniRule"/>
</dbReference>
<evidence type="ECO:0000256" key="2">
    <source>
        <dbReference type="ARBA" id="ARBA00010621"/>
    </source>
</evidence>
<dbReference type="GO" id="GO:0009252">
    <property type="term" value="P:peptidoglycan biosynthetic process"/>
    <property type="evidence" value="ECO:0007669"/>
    <property type="project" value="UniProtKB-KW"/>
</dbReference>
<keyword evidence="5 14" id="KW-1003">Cell membrane</keyword>
<accession>A0A2M6W381</accession>
<dbReference type="Pfam" id="PF02673">
    <property type="entry name" value="BacA"/>
    <property type="match status" value="1"/>
</dbReference>
<dbReference type="NCBIfam" id="NF001390">
    <property type="entry name" value="PRK00281.1-4"/>
    <property type="match status" value="1"/>
</dbReference>
<keyword evidence="14" id="KW-0961">Cell wall biogenesis/degradation</keyword>
<dbReference type="HAMAP" id="MF_01006">
    <property type="entry name" value="Undec_diphosphatase"/>
    <property type="match status" value="1"/>
</dbReference>
<comment type="caution">
    <text evidence="15">The sequence shown here is derived from an EMBL/GenBank/DDBJ whole genome shotgun (WGS) entry which is preliminary data.</text>
</comment>
<keyword evidence="14" id="KW-0573">Peptidoglycan synthesis</keyword>
<gene>
    <name evidence="14" type="primary">uppP</name>
    <name evidence="15" type="ORF">COU31_04055</name>
</gene>
<name>A0A2M6W381_9BACT</name>
<dbReference type="PANTHER" id="PTHR30622:SF3">
    <property type="entry name" value="UNDECAPRENYL-DIPHOSPHATASE"/>
    <property type="match status" value="1"/>
</dbReference>